<evidence type="ECO:0000256" key="4">
    <source>
        <dbReference type="ARBA" id="ARBA00022832"/>
    </source>
</evidence>
<dbReference type="InterPro" id="IPR020904">
    <property type="entry name" value="Sc_DH/Rdtase_CS"/>
</dbReference>
<evidence type="ECO:0000313" key="11">
    <source>
        <dbReference type="Proteomes" id="UP000604765"/>
    </source>
</evidence>
<comment type="subunit">
    <text evidence="8">Homotetramer.</text>
</comment>
<evidence type="ECO:0000256" key="8">
    <source>
        <dbReference type="RuleBase" id="RU366074"/>
    </source>
</evidence>
<evidence type="ECO:0000313" key="10">
    <source>
        <dbReference type="EMBL" id="GHP14713.1"/>
    </source>
</evidence>
<dbReference type="NCBIfam" id="NF009466">
    <property type="entry name" value="PRK12826.1-2"/>
    <property type="match status" value="1"/>
</dbReference>
<proteinExistence type="inferred from homology"/>
<keyword evidence="5 8" id="KW-0560">Oxidoreductase</keyword>
<evidence type="ECO:0000256" key="3">
    <source>
        <dbReference type="ARBA" id="ARBA00012948"/>
    </source>
</evidence>
<name>A0ABQ3W119_9LACO</name>
<dbReference type="PROSITE" id="PS00061">
    <property type="entry name" value="ADH_SHORT"/>
    <property type="match status" value="1"/>
</dbReference>
<dbReference type="InterPro" id="IPR011284">
    <property type="entry name" value="3oxo_ACP_reduc"/>
</dbReference>
<keyword evidence="8" id="KW-0521">NADP</keyword>
<dbReference type="SMART" id="SM00822">
    <property type="entry name" value="PKS_KR"/>
    <property type="match status" value="1"/>
</dbReference>
<evidence type="ECO:0000259" key="9">
    <source>
        <dbReference type="SMART" id="SM00822"/>
    </source>
</evidence>
<keyword evidence="4 8" id="KW-0276">Fatty acid metabolism</keyword>
<dbReference type="Proteomes" id="UP000604765">
    <property type="component" value="Unassembled WGS sequence"/>
</dbReference>
<comment type="similarity">
    <text evidence="2 8">Belongs to the short-chain dehydrogenases/reductases (SDR) family.</text>
</comment>
<dbReference type="NCBIfam" id="TIGR01830">
    <property type="entry name" value="3oxo_ACP_reduc"/>
    <property type="match status" value="1"/>
</dbReference>
<dbReference type="Pfam" id="PF13561">
    <property type="entry name" value="adh_short_C2"/>
    <property type="match status" value="1"/>
</dbReference>
<evidence type="ECO:0000256" key="6">
    <source>
        <dbReference type="ARBA" id="ARBA00023160"/>
    </source>
</evidence>
<evidence type="ECO:0000256" key="2">
    <source>
        <dbReference type="ARBA" id="ARBA00006484"/>
    </source>
</evidence>
<gene>
    <name evidence="10" type="primary">fabG1</name>
    <name evidence="10" type="ORF">YK48G_21380</name>
</gene>
<keyword evidence="8" id="KW-0444">Lipid biosynthesis</keyword>
<keyword evidence="8" id="KW-0443">Lipid metabolism</keyword>
<evidence type="ECO:0000256" key="7">
    <source>
        <dbReference type="ARBA" id="ARBA00048508"/>
    </source>
</evidence>
<dbReference type="PANTHER" id="PTHR42879:SF2">
    <property type="entry name" value="3-OXOACYL-[ACYL-CARRIER-PROTEIN] REDUCTASE FABG"/>
    <property type="match status" value="1"/>
</dbReference>
<dbReference type="InterPro" id="IPR050259">
    <property type="entry name" value="SDR"/>
</dbReference>
<dbReference type="EMBL" id="BNJR01000016">
    <property type="protein sequence ID" value="GHP14713.1"/>
    <property type="molecule type" value="Genomic_DNA"/>
</dbReference>
<dbReference type="SUPFAM" id="SSF51735">
    <property type="entry name" value="NAD(P)-binding Rossmann-fold domains"/>
    <property type="match status" value="1"/>
</dbReference>
<dbReference type="PANTHER" id="PTHR42879">
    <property type="entry name" value="3-OXOACYL-(ACYL-CARRIER-PROTEIN) REDUCTASE"/>
    <property type="match status" value="1"/>
</dbReference>
<sequence>MMSDNKQVALVTGAAKGIGLAIAKRLSNDGMTVVINSHHELTDTEKQEYAAQGFEFDNLVGDVSNETDAEKMINDVVEKYGRIDVLVNNAGITRDKLLSRLKLADFKAVIDTNLVGAFNMTKFAMKVMQKARTGAIVNISSISGLHGNLGQANYSASKAGLVGLTKTAAREGALRGIRCNAVAPGMIATDMTGKMSERRQKEFTDQIPLKRFGQPDEVADTVAFLVHNHYITGQVVTVDGGLTI</sequence>
<comment type="catalytic activity">
    <reaction evidence="7 8">
        <text>a (3R)-hydroxyacyl-[ACP] + NADP(+) = a 3-oxoacyl-[ACP] + NADPH + H(+)</text>
        <dbReference type="Rhea" id="RHEA:17397"/>
        <dbReference type="Rhea" id="RHEA-COMP:9916"/>
        <dbReference type="Rhea" id="RHEA-COMP:9945"/>
        <dbReference type="ChEBI" id="CHEBI:15378"/>
        <dbReference type="ChEBI" id="CHEBI:57783"/>
        <dbReference type="ChEBI" id="CHEBI:58349"/>
        <dbReference type="ChEBI" id="CHEBI:78776"/>
        <dbReference type="ChEBI" id="CHEBI:78827"/>
        <dbReference type="EC" id="1.1.1.100"/>
    </reaction>
</comment>
<dbReference type="PRINTS" id="PR00081">
    <property type="entry name" value="GDHRDH"/>
</dbReference>
<reference evidence="10 11" key="1">
    <citation type="journal article" date="2021" name="Int. J. Syst. Evol. Microbiol.">
        <title>Lentilactobacillus fungorum sp. nov., isolated from spent mushroom substrates.</title>
        <authorList>
            <person name="Tohno M."/>
            <person name="Tanizawa Y."/>
            <person name="Kojima Y."/>
            <person name="Sakamoto M."/>
            <person name="Ohkuma M."/>
            <person name="Kobayashi H."/>
        </authorList>
    </citation>
    <scope>NUCLEOTIDE SEQUENCE [LARGE SCALE GENOMIC DNA]</scope>
    <source>
        <strain evidence="10 11">YK48G</strain>
    </source>
</reference>
<dbReference type="InterPro" id="IPR057326">
    <property type="entry name" value="KR_dom"/>
</dbReference>
<keyword evidence="6 8" id="KW-0275">Fatty acid biosynthesis</keyword>
<dbReference type="InterPro" id="IPR002347">
    <property type="entry name" value="SDR_fam"/>
</dbReference>
<evidence type="ECO:0000256" key="5">
    <source>
        <dbReference type="ARBA" id="ARBA00023002"/>
    </source>
</evidence>
<comment type="caution">
    <text evidence="10">The sequence shown here is derived from an EMBL/GenBank/DDBJ whole genome shotgun (WGS) entry which is preliminary data.</text>
</comment>
<dbReference type="EC" id="1.1.1.100" evidence="3 8"/>
<organism evidence="10 11">
    <name type="scientific">Lentilactobacillus fungorum</name>
    <dbReference type="NCBI Taxonomy" id="2201250"/>
    <lineage>
        <taxon>Bacteria</taxon>
        <taxon>Bacillati</taxon>
        <taxon>Bacillota</taxon>
        <taxon>Bacilli</taxon>
        <taxon>Lactobacillales</taxon>
        <taxon>Lactobacillaceae</taxon>
        <taxon>Lentilactobacillus</taxon>
    </lineage>
</organism>
<dbReference type="PRINTS" id="PR00080">
    <property type="entry name" value="SDRFAMILY"/>
</dbReference>
<dbReference type="InterPro" id="IPR036291">
    <property type="entry name" value="NAD(P)-bd_dom_sf"/>
</dbReference>
<comment type="pathway">
    <text evidence="1 8">Lipid metabolism; fatty acid biosynthesis.</text>
</comment>
<comment type="function">
    <text evidence="8">Catalyzes the NADPH-dependent reduction of beta-ketoacyl-ACP substrates to beta-hydroxyacyl-ACP products, the first reductive step in the elongation cycle of fatty acid biosynthesis.</text>
</comment>
<evidence type="ECO:0000256" key="1">
    <source>
        <dbReference type="ARBA" id="ARBA00005194"/>
    </source>
</evidence>
<accession>A0ABQ3W119</accession>
<feature type="domain" description="Ketoreductase" evidence="9">
    <location>
        <begin position="7"/>
        <end position="185"/>
    </location>
</feature>
<dbReference type="Gene3D" id="3.40.50.720">
    <property type="entry name" value="NAD(P)-binding Rossmann-like Domain"/>
    <property type="match status" value="1"/>
</dbReference>
<keyword evidence="11" id="KW-1185">Reference proteome</keyword>
<protein>
    <recommendedName>
        <fullName evidence="3 8">3-oxoacyl-[acyl-carrier-protein] reductase</fullName>
        <ecNumber evidence="3 8">1.1.1.100</ecNumber>
    </recommendedName>
</protein>